<dbReference type="PROSITE" id="PS50076">
    <property type="entry name" value="DNAJ_2"/>
    <property type="match status" value="1"/>
</dbReference>
<dbReference type="SUPFAM" id="SSF46565">
    <property type="entry name" value="Chaperone J-domain"/>
    <property type="match status" value="1"/>
</dbReference>
<feature type="region of interest" description="Disordered" evidence="3">
    <location>
        <begin position="667"/>
        <end position="795"/>
    </location>
</feature>
<sequence length="1587" mass="181232">MENLPHSLHPGKLPKKAAPRTIYDDVFGGPPRYGGVPALSPRAEDYGEIFGGFHAPRPSAIPVLDLAPGAGAADAGFVDVRSPGFDYAEVFGGAGGLEFADGWEVLAGRANGGGCGSSDEAWTSSASDYLSDESDHSGSNQYFSNGDSYNSVDADIEYNMSYQKANIRSISETSNGIRHANQMHAVPGFSYLVDQRSAIPRQEYSDPSSWQTCDDNPDVNLCRERMKGKGKHLRKTVSHPSNSAKFQETHQNDMRPQREYGRMNSCPNKTFVTLSEISLRTEPSHLPPPSRPPPAFDFMAGDASGLASSWKEMSPEGSEGDDSPRFFDVEIDASSSAAVASAAAMKEAMDKAQTKLRSARDSMERKKEGVHRTKLGSHKDSKDIVGKVRGKVADEVDGRKVERMQATNQRDSSEMKNFVARNVMEPKQGNADENISKRRGKELSSSQTFGYSDEAAEWKDATLLSEMMGIDRSGEAHEHTYRVRVLEYADDHGNGQIGKKAGVEAFETQESSRKMKLVREAHRGKEFDDSGRRIGNKENPSASKQVHRQEDPERKDKVVEGFVQSEGIEKKHNMASHQIETCSRRENAQYMKKHESMGKVLGEVNDFDIRKVVQHGQDGKNLKKVSPSFESEEELKESYKIREQLSDWEERRPGIVIGQEKIQHGRRMTLGNENVEKNLEGDLKWKESSQKKEETAEDKEKTRRLREVSKQEEEEKKLKKLQELKDKEKLKEAREKEESERRLREADKQEEKNRRLREAHEREENERRQKEILEKEEKERRLREAHEREENERRQKELLEKEEKERRQREAREWEENERRRKEILEKEEKERRLREAHEREENERRRKEILEKEEKERRLKEARELEENEKERRQKEILEKEEKDRRLREAREQEEIERKFREALEKEEKEKMHGEALEVEEREKKLKEAHESDGDKKKLAEGWQQEDSGKMLKPACGREAAEKVVDKSQANEGNEKCVEEVSWFAENHEVLMDVQKNEEIKVAFDKGSELEEMDNAFKDNIEFEVINDRLHEVSDIGEYSSLTEDYKPAQKDQACRQNSNENIQSDSVPGECDENLETSTTTEVSTQGNKLPRNESGSEKKASAVEITRMTDEGGRFSGVAQAKLKNREDVCKMDNIRESRPLDNRDKKISAAFAGVGQMDVEASGRVSHASCSTSYNEGKSGHEKGDGKDNIKQNRIPLHQNEKKDKFTSTQVMKEGFDIGKKTQTCQPDLLNPQKTGKQHNALQSGVGIEKIVNRATITESKDADGLSKEQEIEKERLRKLEEEREREREREKDRMAVDRATLEARERVLSETQRAGRAALERATSEARQRAIMEARERLEKACAEAREKSSSEARLRAERAAVERATAEARERAAERAMAEKATSDRFSTSRYNGMKESSQSLDLRDTQNQNAGSSSNSRYAYSSGYSGSHNAERSEGVEGESAQRCRARLERHRRTAERAAKALAEKNMRDLLAQREQAERNRLAETLDADVKRWSSGKEGNLRALLSTLQYILGPDSGWQPVPLTEVITSAAVKRAYRKATLCIHPDKLQQRGANIQQKYICEKVFDLLKEAWNKFNSEER</sequence>
<comment type="caution">
    <text evidence="5">The sequence shown here is derived from an EMBL/GenBank/DDBJ whole genome shotgun (WGS) entry which is preliminary data.</text>
</comment>
<feature type="compositionally biased region" description="Pro residues" evidence="3">
    <location>
        <begin position="285"/>
        <end position="295"/>
    </location>
</feature>
<feature type="region of interest" description="Disordered" evidence="3">
    <location>
        <begin position="281"/>
        <end position="301"/>
    </location>
</feature>
<feature type="domain" description="J" evidence="4">
    <location>
        <begin position="1523"/>
        <end position="1587"/>
    </location>
</feature>
<feature type="compositionally biased region" description="Polar residues" evidence="3">
    <location>
        <begin position="1056"/>
        <end position="1068"/>
    </location>
</feature>
<keyword evidence="1 2" id="KW-0175">Coiled coil</keyword>
<evidence type="ECO:0000256" key="1">
    <source>
        <dbReference type="ARBA" id="ARBA00023054"/>
    </source>
</evidence>
<feature type="coiled-coil region" evidence="2">
    <location>
        <begin position="1267"/>
        <end position="1298"/>
    </location>
</feature>
<feature type="region of interest" description="Disordered" evidence="3">
    <location>
        <begin position="1168"/>
        <end position="1213"/>
    </location>
</feature>
<feature type="region of interest" description="Disordered" evidence="3">
    <location>
        <begin position="229"/>
        <end position="252"/>
    </location>
</feature>
<gene>
    <name evidence="5" type="ORF">ACJRO7_033098</name>
</gene>
<dbReference type="InterPro" id="IPR001623">
    <property type="entry name" value="DnaJ_domain"/>
</dbReference>
<feature type="region of interest" description="Disordered" evidence="3">
    <location>
        <begin position="503"/>
        <end position="557"/>
    </location>
</feature>
<evidence type="ECO:0000313" key="6">
    <source>
        <dbReference type="Proteomes" id="UP001634007"/>
    </source>
</evidence>
<feature type="compositionally biased region" description="Basic and acidic residues" evidence="3">
    <location>
        <begin position="1182"/>
        <end position="1195"/>
    </location>
</feature>
<feature type="compositionally biased region" description="Basic and acidic residues" evidence="3">
    <location>
        <begin position="510"/>
        <end position="536"/>
    </location>
</feature>
<dbReference type="FunFam" id="1.10.287.110:FF:000009">
    <property type="entry name" value="Auxilin-related protein 1"/>
    <property type="match status" value="1"/>
</dbReference>
<feature type="compositionally biased region" description="Basic and acidic residues" evidence="3">
    <location>
        <begin position="357"/>
        <end position="403"/>
    </location>
</feature>
<feature type="compositionally biased region" description="Basic and acidic residues" evidence="3">
    <location>
        <begin position="1045"/>
        <end position="1055"/>
    </location>
</feature>
<dbReference type="Proteomes" id="UP001634007">
    <property type="component" value="Unassembled WGS sequence"/>
</dbReference>
<feature type="compositionally biased region" description="Polar residues" evidence="3">
    <location>
        <begin position="1078"/>
        <end position="1090"/>
    </location>
</feature>
<feature type="region of interest" description="Disordered" evidence="3">
    <location>
        <begin position="907"/>
        <end position="953"/>
    </location>
</feature>
<feature type="compositionally biased region" description="Basic and acidic residues" evidence="3">
    <location>
        <begin position="547"/>
        <end position="557"/>
    </location>
</feature>
<feature type="region of interest" description="Disordered" evidence="3">
    <location>
        <begin position="1371"/>
        <end position="1453"/>
    </location>
</feature>
<feature type="region of interest" description="Disordered" evidence="3">
    <location>
        <begin position="855"/>
        <end position="879"/>
    </location>
</feature>
<reference evidence="5 6" key="1">
    <citation type="submission" date="2024-11" db="EMBL/GenBank/DDBJ databases">
        <title>Chromosome-level genome assembly of Eucalyptus globulus Labill. provides insights into its genome evolution.</title>
        <authorList>
            <person name="Li X."/>
        </authorList>
    </citation>
    <scope>NUCLEOTIDE SEQUENCE [LARGE SCALE GENOMIC DNA]</scope>
    <source>
        <strain evidence="5">CL2024</strain>
        <tissue evidence="5">Fresh tender leaves</tissue>
    </source>
</reference>
<keyword evidence="6" id="KW-1185">Reference proteome</keyword>
<feature type="region of interest" description="Disordered" evidence="3">
    <location>
        <begin position="357"/>
        <end position="455"/>
    </location>
</feature>
<dbReference type="EMBL" id="JBJKBG010000008">
    <property type="protein sequence ID" value="KAL3728457.1"/>
    <property type="molecule type" value="Genomic_DNA"/>
</dbReference>
<feature type="compositionally biased region" description="Polar residues" evidence="3">
    <location>
        <begin position="1390"/>
        <end position="1415"/>
    </location>
</feature>
<proteinExistence type="predicted"/>
<feature type="compositionally biased region" description="Basic and acidic residues" evidence="3">
    <location>
        <begin position="1093"/>
        <end position="1111"/>
    </location>
</feature>
<dbReference type="Gene3D" id="1.10.287.110">
    <property type="entry name" value="DnaJ domain"/>
    <property type="match status" value="1"/>
</dbReference>
<feature type="compositionally biased region" description="Basic and acidic residues" evidence="3">
    <location>
        <begin position="907"/>
        <end position="941"/>
    </location>
</feature>
<feature type="compositionally biased region" description="Basic and acidic residues" evidence="3">
    <location>
        <begin position="1371"/>
        <end position="1389"/>
    </location>
</feature>
<feature type="compositionally biased region" description="Low complexity" evidence="3">
    <location>
        <begin position="1416"/>
        <end position="1435"/>
    </location>
</feature>
<evidence type="ECO:0000256" key="3">
    <source>
        <dbReference type="SAM" id="MobiDB-lite"/>
    </source>
</evidence>
<evidence type="ECO:0000256" key="2">
    <source>
        <dbReference type="SAM" id="Coils"/>
    </source>
</evidence>
<feature type="region of interest" description="Disordered" evidence="3">
    <location>
        <begin position="1042"/>
        <end position="1111"/>
    </location>
</feature>
<dbReference type="InterPro" id="IPR036869">
    <property type="entry name" value="J_dom_sf"/>
</dbReference>
<evidence type="ECO:0000259" key="4">
    <source>
        <dbReference type="PROSITE" id="PS50076"/>
    </source>
</evidence>
<feature type="compositionally biased region" description="Basic and acidic residues" evidence="3">
    <location>
        <begin position="674"/>
        <end position="795"/>
    </location>
</feature>
<accession>A0ABD3JP97</accession>
<dbReference type="PANTHER" id="PTHR23172:SF87">
    <property type="entry name" value="CHAPERONE DNAJ-DOMAIN SUPERFAMILY PROTEIN"/>
    <property type="match status" value="1"/>
</dbReference>
<feature type="region of interest" description="Disordered" evidence="3">
    <location>
        <begin position="800"/>
        <end position="819"/>
    </location>
</feature>
<feature type="region of interest" description="Disordered" evidence="3">
    <location>
        <begin position="113"/>
        <end position="143"/>
    </location>
</feature>
<name>A0ABD3JP97_EUCGL</name>
<dbReference type="PANTHER" id="PTHR23172">
    <property type="entry name" value="AUXILIN/CYCLIN G-ASSOCIATED KINASE-RELATED"/>
    <property type="match status" value="1"/>
</dbReference>
<evidence type="ECO:0000313" key="5">
    <source>
        <dbReference type="EMBL" id="KAL3728457.1"/>
    </source>
</evidence>
<protein>
    <recommendedName>
        <fullName evidence="4">J domain-containing protein</fullName>
    </recommendedName>
</protein>
<feature type="region of interest" description="Disordered" evidence="3">
    <location>
        <begin position="1227"/>
        <end position="1246"/>
    </location>
</feature>
<organism evidence="5 6">
    <name type="scientific">Eucalyptus globulus</name>
    <name type="common">Tasmanian blue gum</name>
    <dbReference type="NCBI Taxonomy" id="34317"/>
    <lineage>
        <taxon>Eukaryota</taxon>
        <taxon>Viridiplantae</taxon>
        <taxon>Streptophyta</taxon>
        <taxon>Embryophyta</taxon>
        <taxon>Tracheophyta</taxon>
        <taxon>Spermatophyta</taxon>
        <taxon>Magnoliopsida</taxon>
        <taxon>eudicotyledons</taxon>
        <taxon>Gunneridae</taxon>
        <taxon>Pentapetalae</taxon>
        <taxon>rosids</taxon>
        <taxon>malvids</taxon>
        <taxon>Myrtales</taxon>
        <taxon>Myrtaceae</taxon>
        <taxon>Myrtoideae</taxon>
        <taxon>Eucalypteae</taxon>
        <taxon>Eucalyptus</taxon>
    </lineage>
</organism>
<feature type="region of interest" description="Disordered" evidence="3">
    <location>
        <begin position="1312"/>
        <end position="1331"/>
    </location>
</feature>